<dbReference type="GO" id="GO:0004497">
    <property type="term" value="F:monooxygenase activity"/>
    <property type="evidence" value="ECO:0007669"/>
    <property type="project" value="UniProtKB-KW"/>
</dbReference>
<evidence type="ECO:0000256" key="2">
    <source>
        <dbReference type="ARBA" id="ARBA00010617"/>
    </source>
</evidence>
<dbReference type="GO" id="GO:0005506">
    <property type="term" value="F:iron ion binding"/>
    <property type="evidence" value="ECO:0007669"/>
    <property type="project" value="InterPro"/>
</dbReference>
<evidence type="ECO:0000256" key="4">
    <source>
        <dbReference type="SAM" id="Phobius"/>
    </source>
</evidence>
<evidence type="ECO:0000256" key="1">
    <source>
        <dbReference type="ARBA" id="ARBA00001971"/>
    </source>
</evidence>
<dbReference type="AlphaFoldDB" id="A0AAD3H3P9"/>
<dbReference type="PANTHER" id="PTHR24305">
    <property type="entry name" value="CYTOCHROME P450"/>
    <property type="match status" value="1"/>
</dbReference>
<comment type="similarity">
    <text evidence="2 3">Belongs to the cytochrome P450 family.</text>
</comment>
<keyword evidence="3" id="KW-0503">Monooxygenase</keyword>
<dbReference type="SUPFAM" id="SSF48264">
    <property type="entry name" value="Cytochrome P450"/>
    <property type="match status" value="1"/>
</dbReference>
<dbReference type="Proteomes" id="UP001054902">
    <property type="component" value="Unassembled WGS sequence"/>
</dbReference>
<dbReference type="InterPro" id="IPR001128">
    <property type="entry name" value="Cyt_P450"/>
</dbReference>
<dbReference type="InterPro" id="IPR017972">
    <property type="entry name" value="Cyt_P450_CS"/>
</dbReference>
<dbReference type="InterPro" id="IPR050121">
    <property type="entry name" value="Cytochrome_P450_monoxygenase"/>
</dbReference>
<reference evidence="5 6" key="1">
    <citation type="journal article" date="2021" name="Sci. Rep.">
        <title>The genome of the diatom Chaetoceros tenuissimus carries an ancient integrated fragment of an extant virus.</title>
        <authorList>
            <person name="Hongo Y."/>
            <person name="Kimura K."/>
            <person name="Takaki Y."/>
            <person name="Yoshida Y."/>
            <person name="Baba S."/>
            <person name="Kobayashi G."/>
            <person name="Nagasaki K."/>
            <person name="Hano T."/>
            <person name="Tomaru Y."/>
        </authorList>
    </citation>
    <scope>NUCLEOTIDE SEQUENCE [LARGE SCALE GENOMIC DNA]</scope>
    <source>
        <strain evidence="5 6">NIES-3715</strain>
    </source>
</reference>
<keyword evidence="3" id="KW-0560">Oxidoreductase</keyword>
<keyword evidence="3" id="KW-0408">Iron</keyword>
<dbReference type="PANTHER" id="PTHR24305:SF166">
    <property type="entry name" value="CYTOCHROME P450 12A4, MITOCHONDRIAL-RELATED"/>
    <property type="match status" value="1"/>
</dbReference>
<organism evidence="5 6">
    <name type="scientific">Chaetoceros tenuissimus</name>
    <dbReference type="NCBI Taxonomy" id="426638"/>
    <lineage>
        <taxon>Eukaryota</taxon>
        <taxon>Sar</taxon>
        <taxon>Stramenopiles</taxon>
        <taxon>Ochrophyta</taxon>
        <taxon>Bacillariophyta</taxon>
        <taxon>Coscinodiscophyceae</taxon>
        <taxon>Chaetocerotophycidae</taxon>
        <taxon>Chaetocerotales</taxon>
        <taxon>Chaetocerotaceae</taxon>
        <taxon>Chaetoceros</taxon>
    </lineage>
</organism>
<keyword evidence="4" id="KW-0472">Membrane</keyword>
<evidence type="ECO:0000313" key="6">
    <source>
        <dbReference type="Proteomes" id="UP001054902"/>
    </source>
</evidence>
<proteinExistence type="inferred from homology"/>
<dbReference type="GO" id="GO:0020037">
    <property type="term" value="F:heme binding"/>
    <property type="evidence" value="ECO:0007669"/>
    <property type="project" value="InterPro"/>
</dbReference>
<evidence type="ECO:0008006" key="7">
    <source>
        <dbReference type="Google" id="ProtNLM"/>
    </source>
</evidence>
<accession>A0AAD3H3P9</accession>
<dbReference type="InterPro" id="IPR036396">
    <property type="entry name" value="Cyt_P450_sf"/>
</dbReference>
<comment type="cofactor">
    <cofactor evidence="1">
        <name>heme</name>
        <dbReference type="ChEBI" id="CHEBI:30413"/>
    </cofactor>
</comment>
<keyword evidence="3" id="KW-0479">Metal-binding</keyword>
<evidence type="ECO:0000313" key="5">
    <source>
        <dbReference type="EMBL" id="GFH49220.1"/>
    </source>
</evidence>
<feature type="transmembrane region" description="Helical" evidence="4">
    <location>
        <begin position="6"/>
        <end position="25"/>
    </location>
</feature>
<keyword evidence="4" id="KW-0812">Transmembrane</keyword>
<evidence type="ECO:0000256" key="3">
    <source>
        <dbReference type="RuleBase" id="RU000461"/>
    </source>
</evidence>
<feature type="transmembrane region" description="Helical" evidence="4">
    <location>
        <begin position="317"/>
        <end position="336"/>
    </location>
</feature>
<dbReference type="GO" id="GO:0016705">
    <property type="term" value="F:oxidoreductase activity, acting on paired donors, with incorporation or reduction of molecular oxygen"/>
    <property type="evidence" value="ECO:0007669"/>
    <property type="project" value="InterPro"/>
</dbReference>
<protein>
    <recommendedName>
        <fullName evidence="7">Cytochrome P450</fullName>
    </recommendedName>
</protein>
<keyword evidence="4" id="KW-1133">Transmembrane helix</keyword>
<keyword evidence="3" id="KW-0349">Heme</keyword>
<name>A0AAD3H3P9_9STRA</name>
<gene>
    <name evidence="5" type="ORF">CTEN210_05696</name>
</gene>
<keyword evidence="6" id="KW-1185">Reference proteome</keyword>
<dbReference type="Gene3D" id="1.10.630.10">
    <property type="entry name" value="Cytochrome P450"/>
    <property type="match status" value="1"/>
</dbReference>
<comment type="caution">
    <text evidence="5">The sequence shown here is derived from an EMBL/GenBank/DDBJ whole genome shotgun (WGS) entry which is preliminary data.</text>
</comment>
<dbReference type="EMBL" id="BLLK01000035">
    <property type="protein sequence ID" value="GFH49220.1"/>
    <property type="molecule type" value="Genomic_DNA"/>
</dbReference>
<dbReference type="PROSITE" id="PS00086">
    <property type="entry name" value="CYTOCHROME_P450"/>
    <property type="match status" value="1"/>
</dbReference>
<sequence>MPPSFSMVGAYVALAVVTLTMVSLLRSKKKKKNASIPWNEVPGGLPIIGHEPHEPISVDTLEGWADTYDNDGGIYEWSSQCDSCLVAVSQDIHCAISDIVSLASLGYDLDSITAPSEIASVWGTNVSLVVKRALSPMPFWRIPIVGQYLKNGDPIATKAVDSFCKKVLAESASSLQSSSNLLSTKLLKEREKNPDQFRELVENMITMFLAGIETNTTTILSCMYQFAQDKFLQDGLRTETEALGEDIESIDVTAIPIESKKSYIPLNSPHDKFCAKEYLVQNDSGKDDLSDLGHIPTPSMGFQSFGLGARICPGRHFFIRFAYFLLLLSLLLTLYAQAKKIEYITEEHNACKAILISNNRTLETLRLIRMLLVQALSLSLLLAIARMSTGSSFPHPLPIGYYPEDRFIGFRYVLTATGISKYDPIDLMSAVVEKADELFCFGWIQETKSTKIPGQDAYAGEARCWVEEGKIFQTFLKEEMKEMLPEVDDYDIVFKEYTDTKILLHFSHFKVLDSRRNTCFRDEPHQCDEDLLDIPLW</sequence>
<dbReference type="Pfam" id="PF00067">
    <property type="entry name" value="p450"/>
    <property type="match status" value="1"/>
</dbReference>